<comment type="caution">
    <text evidence="2">The sequence shown here is derived from an EMBL/GenBank/DDBJ whole genome shotgun (WGS) entry which is preliminary data.</text>
</comment>
<accession>A0ABU9RFI7</accession>
<gene>
    <name evidence="2" type="ORF">V4C56_40070</name>
</gene>
<evidence type="ECO:0008006" key="4">
    <source>
        <dbReference type="Google" id="ProtNLM"/>
    </source>
</evidence>
<sequence length="159" mass="17762">MKRQNGLSGKERGDEYARRMVAYLETASTLPMLNGSINVTAIAEAAGVPTQSLYKNPTIRAALQDAKLRLGVRSWRENKGERHTDGDHEAHSKRETIGKPNQLEKRLSVLERRYGAVLAENYQLRQDLKNLRLQLSCEDMMIDSGRRVALPTGKAGCPS</sequence>
<dbReference type="Proteomes" id="UP001481677">
    <property type="component" value="Unassembled WGS sequence"/>
</dbReference>
<dbReference type="RefSeq" id="WP_342959694.1">
    <property type="nucleotide sequence ID" value="NZ_JAZHFZ010000038.1"/>
</dbReference>
<name>A0ABU9RFI7_9BURK</name>
<evidence type="ECO:0000256" key="1">
    <source>
        <dbReference type="SAM" id="MobiDB-lite"/>
    </source>
</evidence>
<evidence type="ECO:0000313" key="2">
    <source>
        <dbReference type="EMBL" id="MEM5345807.1"/>
    </source>
</evidence>
<protein>
    <recommendedName>
        <fullName evidence="4">TetR family transcriptional regulator</fullName>
    </recommendedName>
</protein>
<proteinExistence type="predicted"/>
<organism evidence="2 3">
    <name type="scientific">Paraburkholderia azotifigens</name>
    <dbReference type="NCBI Taxonomy" id="2057004"/>
    <lineage>
        <taxon>Bacteria</taxon>
        <taxon>Pseudomonadati</taxon>
        <taxon>Pseudomonadota</taxon>
        <taxon>Betaproteobacteria</taxon>
        <taxon>Burkholderiales</taxon>
        <taxon>Burkholderiaceae</taxon>
        <taxon>Paraburkholderia</taxon>
    </lineage>
</organism>
<evidence type="ECO:0000313" key="3">
    <source>
        <dbReference type="Proteomes" id="UP001481677"/>
    </source>
</evidence>
<feature type="region of interest" description="Disordered" evidence="1">
    <location>
        <begin position="74"/>
        <end position="98"/>
    </location>
</feature>
<keyword evidence="3" id="KW-1185">Reference proteome</keyword>
<reference evidence="2 3" key="1">
    <citation type="submission" date="2024-01" db="EMBL/GenBank/DDBJ databases">
        <title>The diversity of rhizobia nodulating Mimosa spp. in eleven states of Brazil covering several biomes is determined by host plant, location, and edaphic factors.</title>
        <authorList>
            <person name="Rouws L."/>
            <person name="Barauna A."/>
            <person name="Beukes C."/>
            <person name="De Faria S.M."/>
            <person name="Gross E."/>
            <person name="Dos Reis Junior F.B."/>
            <person name="Simon M."/>
            <person name="Maluk M."/>
            <person name="Odee D.W."/>
            <person name="Kenicer G."/>
            <person name="Young J.P.W."/>
            <person name="Reis V.M."/>
            <person name="Zilli J."/>
            <person name="James E.K."/>
        </authorList>
    </citation>
    <scope>NUCLEOTIDE SEQUENCE [LARGE SCALE GENOMIC DNA]</scope>
    <source>
        <strain evidence="2 3">JPY530</strain>
    </source>
</reference>
<dbReference type="EMBL" id="JAZHGA010000055">
    <property type="protein sequence ID" value="MEM5345807.1"/>
    <property type="molecule type" value="Genomic_DNA"/>
</dbReference>